<dbReference type="PROSITE" id="PS51035">
    <property type="entry name" value="BAG"/>
    <property type="match status" value="1"/>
</dbReference>
<dbReference type="SMART" id="SM00264">
    <property type="entry name" value="BAG"/>
    <property type="match status" value="1"/>
</dbReference>
<dbReference type="InterPro" id="IPR039773">
    <property type="entry name" value="BAG_chaperone_regulator"/>
</dbReference>
<sequence>MDAPVLVEVSHPIIQNVVPNLVNATTTGFPFDDSDLEERDRSRSFRSTLDDIAKRHPEFAEHLNFEKFPIRTNTWGHRRRGSGDHPKANSFDEFAECFNRPSGSRFKEKFGFPFNNSFDAPPEQYSEPAQTSPKPTEESKPPQVPKERGRKPNPNIPQSSTVDLGQKQEPISDIRGQRSMSAPPENRTGQRFVSSINIPINPETPDANAAQQQRPPSQTKCNERVIPIHVEGRDEPVIPKQQTNQTYTQPPPPQSEKMFGHQRPGFGTWKRDDHPYYTGDQRFFQQDPNFDGVFGQERSNFPPSGTSKQQTQPSPSQKPPTPPPQQAPLPQPTKFGPIEQIQGIQKDVLELMNQVEQFNGRPKDKQYVYLDEMLTRNLLKLDDVETEGKENIRHARKEAINCIQKCISILEAKAMANEQLRCEVMDVDTKADETPPLTTLEVSGISRSGSENISNEMEQEQIPAEAVTEVPVTADAESKETELKNTHEEPATPAETVANEAAQESVDSSQVQQNEESKEKKKVKKKGKTE</sequence>
<organism evidence="4">
    <name type="scientific">Photinus pyralis</name>
    <name type="common">Common eastern firefly</name>
    <name type="synonym">Lampyris pyralis</name>
    <dbReference type="NCBI Taxonomy" id="7054"/>
    <lineage>
        <taxon>Eukaryota</taxon>
        <taxon>Metazoa</taxon>
        <taxon>Ecdysozoa</taxon>
        <taxon>Arthropoda</taxon>
        <taxon>Hexapoda</taxon>
        <taxon>Insecta</taxon>
        <taxon>Pterygota</taxon>
        <taxon>Neoptera</taxon>
        <taxon>Endopterygota</taxon>
        <taxon>Coleoptera</taxon>
        <taxon>Polyphaga</taxon>
        <taxon>Elateriformia</taxon>
        <taxon>Elateroidea</taxon>
        <taxon>Lampyridae</taxon>
        <taxon>Lampyrinae</taxon>
        <taxon>Photinus</taxon>
    </lineage>
</organism>
<dbReference type="OrthoDB" id="333905at2759"/>
<feature type="compositionally biased region" description="Basic and acidic residues" evidence="2">
    <location>
        <begin position="476"/>
        <end position="490"/>
    </location>
</feature>
<dbReference type="RefSeq" id="XP_031353624.1">
    <property type="nucleotide sequence ID" value="XM_031497764.1"/>
</dbReference>
<dbReference type="Pfam" id="PF02179">
    <property type="entry name" value="BAG"/>
    <property type="match status" value="1"/>
</dbReference>
<dbReference type="GO" id="GO:0005829">
    <property type="term" value="C:cytosol"/>
    <property type="evidence" value="ECO:0007669"/>
    <property type="project" value="TreeGrafter"/>
</dbReference>
<dbReference type="GO" id="GO:0051087">
    <property type="term" value="F:protein-folding chaperone binding"/>
    <property type="evidence" value="ECO:0007669"/>
    <property type="project" value="InterPro"/>
</dbReference>
<dbReference type="InterPro" id="IPR003103">
    <property type="entry name" value="BAG_domain"/>
</dbReference>
<feature type="domain" description="BAG" evidence="3">
    <location>
        <begin position="337"/>
        <end position="414"/>
    </location>
</feature>
<evidence type="ECO:0000256" key="2">
    <source>
        <dbReference type="SAM" id="MobiDB-lite"/>
    </source>
</evidence>
<dbReference type="PANTHER" id="PTHR12329:SF5">
    <property type="entry name" value="STARVIN, ISOFORM E"/>
    <property type="match status" value="1"/>
</dbReference>
<dbReference type="SUPFAM" id="SSF63491">
    <property type="entry name" value="BAG domain"/>
    <property type="match status" value="1"/>
</dbReference>
<feature type="region of interest" description="Disordered" evidence="2">
    <location>
        <begin position="440"/>
        <end position="530"/>
    </location>
</feature>
<reference evidence="4" key="1">
    <citation type="journal article" date="2016" name="Sci. Rep.">
        <title>Molecular characterization of firefly nuptial gifts: a multi-omics approach sheds light on postcopulatory sexual selection.</title>
        <authorList>
            <person name="Al-Wathiqui N."/>
            <person name="Fallon T.R."/>
            <person name="South A."/>
            <person name="Weng J.K."/>
            <person name="Lewis S.M."/>
        </authorList>
    </citation>
    <scope>NUCLEOTIDE SEQUENCE</scope>
</reference>
<feature type="compositionally biased region" description="Low complexity" evidence="2">
    <location>
        <begin position="302"/>
        <end position="315"/>
    </location>
</feature>
<evidence type="ECO:0000259" key="3">
    <source>
        <dbReference type="PROSITE" id="PS51035"/>
    </source>
</evidence>
<accession>A0A1Y1NDV9</accession>
<dbReference type="Gene3D" id="1.20.58.120">
    <property type="entry name" value="BAG domain"/>
    <property type="match status" value="1"/>
</dbReference>
<name>A0A1Y1NDV9_PHOPY</name>
<feature type="compositionally biased region" description="Polar residues" evidence="2">
    <location>
        <begin position="505"/>
        <end position="514"/>
    </location>
</feature>
<protein>
    <recommendedName>
        <fullName evidence="3">BAG domain-containing protein</fullName>
    </recommendedName>
</protein>
<dbReference type="AlphaFoldDB" id="A0A1Y1NDV9"/>
<feature type="compositionally biased region" description="Polar residues" evidence="2">
    <location>
        <begin position="209"/>
        <end position="220"/>
    </location>
</feature>
<feature type="compositionally biased region" description="Polar residues" evidence="2">
    <location>
        <begin position="187"/>
        <end position="198"/>
    </location>
</feature>
<keyword evidence="1" id="KW-0143">Chaperone</keyword>
<dbReference type="PANTHER" id="PTHR12329">
    <property type="entry name" value="BCL2-ASSOCIATED ATHANOGENE"/>
    <property type="match status" value="1"/>
</dbReference>
<dbReference type="KEGG" id="ppyr:116178299"/>
<feature type="region of interest" description="Disordered" evidence="2">
    <location>
        <begin position="110"/>
        <end position="336"/>
    </location>
</feature>
<feature type="compositionally biased region" description="Pro residues" evidence="2">
    <location>
        <begin position="316"/>
        <end position="331"/>
    </location>
</feature>
<evidence type="ECO:0000313" key="4">
    <source>
        <dbReference type="EMBL" id="JAV93817.1"/>
    </source>
</evidence>
<proteinExistence type="predicted"/>
<feature type="compositionally biased region" description="Basic residues" evidence="2">
    <location>
        <begin position="520"/>
        <end position="530"/>
    </location>
</feature>
<dbReference type="GO" id="GO:0000774">
    <property type="term" value="F:adenyl-nucleotide exchange factor activity"/>
    <property type="evidence" value="ECO:0007669"/>
    <property type="project" value="TreeGrafter"/>
</dbReference>
<dbReference type="GO" id="GO:0016020">
    <property type="term" value="C:membrane"/>
    <property type="evidence" value="ECO:0007669"/>
    <property type="project" value="TreeGrafter"/>
</dbReference>
<dbReference type="GeneID" id="116178299"/>
<evidence type="ECO:0000256" key="1">
    <source>
        <dbReference type="ARBA" id="ARBA00023186"/>
    </source>
</evidence>
<dbReference type="GO" id="GO:0050821">
    <property type="term" value="P:protein stabilization"/>
    <property type="evidence" value="ECO:0007669"/>
    <property type="project" value="TreeGrafter"/>
</dbReference>
<dbReference type="InterPro" id="IPR036533">
    <property type="entry name" value="BAG_dom_sf"/>
</dbReference>
<dbReference type="EMBL" id="GEZM01010809">
    <property type="protein sequence ID" value="JAV93817.1"/>
    <property type="molecule type" value="Transcribed_RNA"/>
</dbReference>
<feature type="compositionally biased region" description="Polar residues" evidence="2">
    <location>
        <begin position="440"/>
        <end position="456"/>
    </location>
</feature>
<dbReference type="GO" id="GO:0005634">
    <property type="term" value="C:nucleus"/>
    <property type="evidence" value="ECO:0007669"/>
    <property type="project" value="TreeGrafter"/>
</dbReference>
<feature type="compositionally biased region" description="Low complexity" evidence="2">
    <location>
        <begin position="239"/>
        <end position="248"/>
    </location>
</feature>